<keyword evidence="5" id="KW-0862">Zinc</keyword>
<feature type="compositionally biased region" description="Low complexity" evidence="8">
    <location>
        <begin position="252"/>
        <end position="264"/>
    </location>
</feature>
<evidence type="ECO:0000256" key="3">
    <source>
        <dbReference type="ARBA" id="ARBA00022737"/>
    </source>
</evidence>
<evidence type="ECO:0000256" key="5">
    <source>
        <dbReference type="ARBA" id="ARBA00022833"/>
    </source>
</evidence>
<reference evidence="12" key="3">
    <citation type="submission" date="2014-06" db="EMBL/GenBank/DDBJ databases">
        <authorList>
            <person name="Berkman P.J."/>
        </authorList>
    </citation>
    <scope>NUCLEOTIDE SEQUENCE [LARGE SCALE GENOMIC DNA]</scope>
</reference>
<feature type="compositionally biased region" description="Low complexity" evidence="8">
    <location>
        <begin position="147"/>
        <end position="171"/>
    </location>
</feature>
<dbReference type="EMBL" id="CCFA01001221">
    <property type="protein sequence ID" value="CDR99537.1"/>
    <property type="molecule type" value="Genomic_DNA"/>
</dbReference>
<dbReference type="PANTHER" id="PTHR40626:SF32">
    <property type="entry name" value="ZINC FINGER PROTEIN RST2"/>
    <property type="match status" value="1"/>
</dbReference>
<dbReference type="Proteomes" id="UP000242770">
    <property type="component" value="Unassembled WGS sequence"/>
</dbReference>
<dbReference type="InterPro" id="IPR051059">
    <property type="entry name" value="VerF-like"/>
</dbReference>
<dbReference type="GO" id="GO:0000978">
    <property type="term" value="F:RNA polymerase II cis-regulatory region sequence-specific DNA binding"/>
    <property type="evidence" value="ECO:0007669"/>
    <property type="project" value="InterPro"/>
</dbReference>
<gene>
    <name evidence="10" type="primary">SSCI23320.1</name>
    <name evidence="11" type="ORF">SPSC_06077</name>
</gene>
<feature type="region of interest" description="Disordered" evidence="8">
    <location>
        <begin position="374"/>
        <end position="414"/>
    </location>
</feature>
<dbReference type="AlphaFoldDB" id="A0A0F7RY52"/>
<dbReference type="PANTHER" id="PTHR40626">
    <property type="entry name" value="MIP31509P"/>
    <property type="match status" value="1"/>
</dbReference>
<dbReference type="EMBL" id="LK056692">
    <property type="protein sequence ID" value="CDU25906.1"/>
    <property type="molecule type" value="Genomic_DNA"/>
</dbReference>
<feature type="domain" description="C2H2-type" evidence="9">
    <location>
        <begin position="5"/>
        <end position="34"/>
    </location>
</feature>
<evidence type="ECO:0000313" key="11">
    <source>
        <dbReference type="EMBL" id="CDU25906.1"/>
    </source>
</evidence>
<dbReference type="Gene3D" id="3.30.160.60">
    <property type="entry name" value="Classic Zinc Finger"/>
    <property type="match status" value="1"/>
</dbReference>
<feature type="compositionally biased region" description="Low complexity" evidence="8">
    <location>
        <begin position="114"/>
        <end position="131"/>
    </location>
</feature>
<evidence type="ECO:0000259" key="9">
    <source>
        <dbReference type="PROSITE" id="PS50157"/>
    </source>
</evidence>
<evidence type="ECO:0000313" key="10">
    <source>
        <dbReference type="EMBL" id="CDR99537.1"/>
    </source>
</evidence>
<feature type="compositionally biased region" description="Basic and acidic residues" evidence="8">
    <location>
        <begin position="401"/>
        <end position="410"/>
    </location>
</feature>
<dbReference type="SUPFAM" id="SSF57667">
    <property type="entry name" value="beta-beta-alpha zinc fingers"/>
    <property type="match status" value="1"/>
</dbReference>
<reference evidence="10" key="2">
    <citation type="submission" date="2014-06" db="EMBL/GenBank/DDBJ databases">
        <authorList>
            <person name="Berkman J.Paul."/>
        </authorList>
    </citation>
    <scope>NUCLEOTIDE SEQUENCE [LARGE SCALE GENOMIC DNA]</scope>
</reference>
<feature type="compositionally biased region" description="Polar residues" evidence="8">
    <location>
        <begin position="332"/>
        <end position="354"/>
    </location>
</feature>
<reference evidence="11" key="1">
    <citation type="submission" date="2014-06" db="EMBL/GenBank/DDBJ databases">
        <authorList>
            <person name="Ju J."/>
            <person name="Zhang J."/>
        </authorList>
    </citation>
    <scope>NUCLEOTIDE SEQUENCE</scope>
    <source>
        <strain evidence="11">SscI8</strain>
    </source>
</reference>
<keyword evidence="2" id="KW-0479">Metal-binding</keyword>
<feature type="compositionally biased region" description="Basic and acidic residues" evidence="8">
    <location>
        <begin position="80"/>
        <end position="94"/>
    </location>
</feature>
<dbReference type="GO" id="GO:0000981">
    <property type="term" value="F:DNA-binding transcription factor activity, RNA polymerase II-specific"/>
    <property type="evidence" value="ECO:0007669"/>
    <property type="project" value="InterPro"/>
</dbReference>
<evidence type="ECO:0000256" key="7">
    <source>
        <dbReference type="PROSITE-ProRule" id="PRU00042"/>
    </source>
</evidence>
<evidence type="ECO:0000313" key="12">
    <source>
        <dbReference type="Proteomes" id="UP000242770"/>
    </source>
</evidence>
<keyword evidence="4 7" id="KW-0863">Zinc-finger</keyword>
<evidence type="ECO:0000256" key="6">
    <source>
        <dbReference type="ARBA" id="ARBA00023242"/>
    </source>
</evidence>
<dbReference type="GO" id="GO:0000785">
    <property type="term" value="C:chromatin"/>
    <property type="evidence" value="ECO:0007669"/>
    <property type="project" value="TreeGrafter"/>
</dbReference>
<dbReference type="GO" id="GO:0008270">
    <property type="term" value="F:zinc ion binding"/>
    <property type="evidence" value="ECO:0007669"/>
    <property type="project" value="UniProtKB-KW"/>
</dbReference>
<keyword evidence="3" id="KW-0677">Repeat</keyword>
<dbReference type="STRING" id="49012.A0A0F7RY52"/>
<proteinExistence type="predicted"/>
<evidence type="ECO:0000256" key="8">
    <source>
        <dbReference type="SAM" id="MobiDB-lite"/>
    </source>
</evidence>
<dbReference type="InterPro" id="IPR013087">
    <property type="entry name" value="Znf_C2H2_type"/>
</dbReference>
<feature type="domain" description="C2H2-type" evidence="9">
    <location>
        <begin position="35"/>
        <end position="63"/>
    </location>
</feature>
<accession>A0A0F7RY52</accession>
<dbReference type="PROSITE" id="PS50157">
    <property type="entry name" value="ZINC_FINGER_C2H2_2"/>
    <property type="match status" value="2"/>
</dbReference>
<comment type="subcellular location">
    <subcellularLocation>
        <location evidence="1">Nucleus</location>
    </subcellularLocation>
</comment>
<feature type="region of interest" description="Disordered" evidence="8">
    <location>
        <begin position="70"/>
        <end position="199"/>
    </location>
</feature>
<organism evidence="10 12">
    <name type="scientific">Sporisorium scitamineum</name>
    <dbReference type="NCBI Taxonomy" id="49012"/>
    <lineage>
        <taxon>Eukaryota</taxon>
        <taxon>Fungi</taxon>
        <taxon>Dikarya</taxon>
        <taxon>Basidiomycota</taxon>
        <taxon>Ustilaginomycotina</taxon>
        <taxon>Ustilaginomycetes</taxon>
        <taxon>Ustilaginales</taxon>
        <taxon>Ustilaginaceae</taxon>
        <taxon>Sporisorium</taxon>
    </lineage>
</organism>
<dbReference type="OrthoDB" id="1405595at2759"/>
<feature type="region of interest" description="Disordered" evidence="8">
    <location>
        <begin position="248"/>
        <end position="268"/>
    </location>
</feature>
<dbReference type="GO" id="GO:0005634">
    <property type="term" value="C:nucleus"/>
    <property type="evidence" value="ECO:0007669"/>
    <property type="project" value="UniProtKB-SubCell"/>
</dbReference>
<dbReference type="SMART" id="SM00355">
    <property type="entry name" value="ZnF_C2H2"/>
    <property type="match status" value="2"/>
</dbReference>
<feature type="compositionally biased region" description="Low complexity" evidence="8">
    <location>
        <begin position="185"/>
        <end position="199"/>
    </location>
</feature>
<dbReference type="PROSITE" id="PS00028">
    <property type="entry name" value="ZINC_FINGER_C2H2_1"/>
    <property type="match status" value="2"/>
</dbReference>
<keyword evidence="12" id="KW-1185">Reference proteome</keyword>
<evidence type="ECO:0000256" key="1">
    <source>
        <dbReference type="ARBA" id="ARBA00004123"/>
    </source>
</evidence>
<keyword evidence="6" id="KW-0539">Nucleus</keyword>
<evidence type="ECO:0000256" key="2">
    <source>
        <dbReference type="ARBA" id="ARBA00022723"/>
    </source>
</evidence>
<feature type="compositionally biased region" description="Low complexity" evidence="8">
    <location>
        <begin position="317"/>
        <end position="331"/>
    </location>
</feature>
<feature type="compositionally biased region" description="Polar residues" evidence="8">
    <location>
        <begin position="374"/>
        <end position="384"/>
    </location>
</feature>
<dbReference type="Pfam" id="PF00096">
    <property type="entry name" value="zf-C2H2"/>
    <property type="match status" value="1"/>
</dbReference>
<feature type="region of interest" description="Disordered" evidence="8">
    <location>
        <begin position="314"/>
        <end position="362"/>
    </location>
</feature>
<sequence>MPKTISCPHAGCDYLFSKPVHLRRHLLSHSDEAVWRCPDCDQEFKRIDSFQRHKKRIHPHQPNLAAVRICGSSSAGDNDNDSKSDADAEEHMDGLDLDLPGANTAAPSNHVSRPSTSTAASQQLSAPSSSTYYRSQLHHHPYSRNGHTSQSVSSSTHQHSSTSDTTSVTHSPWQAQTSQPPMYDSATSSAPSAATPSSSLSFHPSLYGGAHIAYNDHASASWSSSLAPSAAYTQGASAEQPAPVSIASLTAPSPSWGSSSSSDPENQNFFDDILQSILMDSISSFVPHEPMAPVDFGGMAGMSNEGYAFADQVSTMQPQQPGQQVQQATPQSNSSAALPSQQQVHDSQPASGQPSHPLPQPLANLIPFATFTESAHNSGRSTPGTPRHPPGGAASMDDADEMTRSVEKVGDQAASNIGARTRDLVLHGVNIPKKPPRLTAASLFSAATRHTRSMLPLLPSYWLLDHRRLAAERPYVFTSLLALGTLWQPRDDVKAYGAELWQLIFRSIWAGAVFYLDQPQLMREACAVMSYTHLYAFLCRDESIRRKSIHSTYTGSSLCREYGWRRGMWFLIGPWEESLQRLLGPTIQMALVELEVLARDQTTNKLSAEQKSLLEKLHGVWKQWSDAEEVTRNQICHSVVESHHSEFLSSFAQMRSMGRIACQALVPCADDVWDAKTSIEWARLVLEHKAMREAHERPLLAGKKQLGPILDALFGIDAPSPASVKDAKDGKVNRELENMLCFTVKEHFALSSLLEGLHLMWISRHTPPFRTGTSYAADFSPAEPAFAHGLETAFCIKGGVAYHKLNVLDAETMMAALSRWMRLFHQSYLPHPVVNSTGFSRPLNSANNNEKRMPTLGPSNDRFMLHFRFHVIQLSVLFNAHHVVHALVATCGEHIEANGSARARAGGMQTAIPLRCESCVDAGECPYRNVRMQRWAAVHAGAVIGNFMSMPRLSSLTPTILEGLGQAFGCLVILCRLQRTAAQRRRSTCKCEPAVREGGVELVSDQCLHLDAERPTPGEREGLEGGRFETSHECWLQHGTLDEGALLLGQQIQDWPFVLQDMGNELKSAAGAWQTAEEFLAVAQKMLNSFTFYVD</sequence>
<protein>
    <submittedName>
        <fullName evidence="11">Putative Cys(2)His(2) zinc finger protein</fullName>
    </submittedName>
</protein>
<dbReference type="InterPro" id="IPR036236">
    <property type="entry name" value="Znf_C2H2_sf"/>
</dbReference>
<name>A0A0F7RY52_9BASI</name>
<evidence type="ECO:0000256" key="4">
    <source>
        <dbReference type="ARBA" id="ARBA00022771"/>
    </source>
</evidence>